<proteinExistence type="predicted"/>
<name>A0A2H0VIK5_9BACT</name>
<evidence type="ECO:0000313" key="1">
    <source>
        <dbReference type="EMBL" id="PIR98921.1"/>
    </source>
</evidence>
<reference evidence="2" key="1">
    <citation type="submission" date="2017-09" db="EMBL/GenBank/DDBJ databases">
        <title>Depth-based differentiation of microbial function through sediment-hosted aquifers and enrichment of novel symbionts in the deep terrestrial subsurface.</title>
        <authorList>
            <person name="Probst A.J."/>
            <person name="Ladd B."/>
            <person name="Jarett J.K."/>
            <person name="Geller-Mcgrath D.E."/>
            <person name="Sieber C.M.K."/>
            <person name="Emerson J.B."/>
            <person name="Anantharaman K."/>
            <person name="Thomas B.C."/>
            <person name="Malmstrom R."/>
            <person name="Stieglmeier M."/>
            <person name="Klingl A."/>
            <person name="Woyke T."/>
            <person name="Ryan C.M."/>
            <person name="Banfield J.F."/>
        </authorList>
    </citation>
    <scope>NUCLEOTIDE SEQUENCE [LARGE SCALE GENOMIC DNA]</scope>
</reference>
<accession>A0A2H0VIK5</accession>
<comment type="caution">
    <text evidence="1">The sequence shown here is derived from an EMBL/GenBank/DDBJ whole genome shotgun (WGS) entry which is preliminary data.</text>
</comment>
<protein>
    <submittedName>
        <fullName evidence="1">Uncharacterized protein</fullName>
    </submittedName>
</protein>
<dbReference type="AlphaFoldDB" id="A0A2H0VIK5"/>
<sequence length="190" mass="21376">MTAEQWSVTFDQSYEKERLPAPKFGEPIWWRDFPEIDEIVGQRPIINGEAWVITVAGFQGSDAATEILLHQEGVDDGEHDGEQEDAYFISGEGSMTRWDGIECSKGRVTKTDLLGIVSLEELGKAKFELAVASYNLKGLPQEQLEHLVLNVEIDGRTFAIEPVSTLPGHYHATELKSESVYFVVKRKRVH</sequence>
<dbReference type="EMBL" id="PFAF01000044">
    <property type="protein sequence ID" value="PIR98921.1"/>
    <property type="molecule type" value="Genomic_DNA"/>
</dbReference>
<organism evidence="1 2">
    <name type="scientific">Candidatus Collierbacteria bacterium CG10_big_fil_rev_8_21_14_0_10_44_9</name>
    <dbReference type="NCBI Taxonomy" id="1974535"/>
    <lineage>
        <taxon>Bacteria</taxon>
        <taxon>Candidatus Collieribacteriota</taxon>
    </lineage>
</organism>
<dbReference type="Proteomes" id="UP000230796">
    <property type="component" value="Unassembled WGS sequence"/>
</dbReference>
<gene>
    <name evidence="1" type="ORF">COT87_02210</name>
</gene>
<evidence type="ECO:0000313" key="2">
    <source>
        <dbReference type="Proteomes" id="UP000230796"/>
    </source>
</evidence>